<name>A0AAD5XKS9_9FUNG</name>
<comment type="caution">
    <text evidence="1">The sequence shown here is derived from an EMBL/GenBank/DDBJ whole genome shotgun (WGS) entry which is preliminary data.</text>
</comment>
<reference evidence="1" key="1">
    <citation type="submission" date="2020-05" db="EMBL/GenBank/DDBJ databases">
        <title>Phylogenomic resolution of chytrid fungi.</title>
        <authorList>
            <person name="Stajich J.E."/>
            <person name="Amses K."/>
            <person name="Simmons R."/>
            <person name="Seto K."/>
            <person name="Myers J."/>
            <person name="Bonds A."/>
            <person name="Quandt C.A."/>
            <person name="Barry K."/>
            <person name="Liu P."/>
            <person name="Grigoriev I."/>
            <person name="Longcore J.E."/>
            <person name="James T.Y."/>
        </authorList>
    </citation>
    <scope>NUCLEOTIDE SEQUENCE</scope>
    <source>
        <strain evidence="1">JEL0513</strain>
    </source>
</reference>
<proteinExistence type="predicted"/>
<organism evidence="1 2">
    <name type="scientific">Physocladia obscura</name>
    <dbReference type="NCBI Taxonomy" id="109957"/>
    <lineage>
        <taxon>Eukaryota</taxon>
        <taxon>Fungi</taxon>
        <taxon>Fungi incertae sedis</taxon>
        <taxon>Chytridiomycota</taxon>
        <taxon>Chytridiomycota incertae sedis</taxon>
        <taxon>Chytridiomycetes</taxon>
        <taxon>Chytridiales</taxon>
        <taxon>Chytriomycetaceae</taxon>
        <taxon>Physocladia</taxon>
    </lineage>
</organism>
<protein>
    <submittedName>
        <fullName evidence="1">Uncharacterized protein</fullName>
    </submittedName>
</protein>
<sequence>MQTDKNDPFHSLVGSLKKLSLVPRSVTKNAGTSSSSMHLDNLPIGTNREITANKRNLPDIPHPPHPHPLLAQLQQERQHQQFQVKSSDASSFLGGASAASKAKKYGNNSLMWSREKTLGLYLSRIPERAKEAERLWKEQRAARKFEGEKMLVDAVQ</sequence>
<dbReference type="AlphaFoldDB" id="A0AAD5XKS9"/>
<gene>
    <name evidence="1" type="ORF">HK100_010892</name>
</gene>
<dbReference type="Proteomes" id="UP001211907">
    <property type="component" value="Unassembled WGS sequence"/>
</dbReference>
<accession>A0AAD5XKS9</accession>
<dbReference type="EMBL" id="JADGJH010000062">
    <property type="protein sequence ID" value="KAJ3140047.1"/>
    <property type="molecule type" value="Genomic_DNA"/>
</dbReference>
<evidence type="ECO:0000313" key="2">
    <source>
        <dbReference type="Proteomes" id="UP001211907"/>
    </source>
</evidence>
<evidence type="ECO:0000313" key="1">
    <source>
        <dbReference type="EMBL" id="KAJ3140047.1"/>
    </source>
</evidence>
<keyword evidence="2" id="KW-1185">Reference proteome</keyword>